<dbReference type="OrthoDB" id="416454at2759"/>
<evidence type="ECO:0000313" key="1">
    <source>
        <dbReference type="EMBL" id="PKU44704.1"/>
    </source>
</evidence>
<sequence>MGNKQEELEATVLLESYDIVANTETWCDESHDWSVAIEGYKLFRRDRRERRGGGVTLYVKEWIESEEISIKPSLVSVERVESLWVTVKGQTNMRYTVVGVYYRPPDQDGEVHEVFYNQLQVASQLQALVLVVLGSWFLNHPDICWKVYTDRNTQSRRFLQCVDDNFLTQLVEEPMRREALLDLVLTNKEGPVEDSKVEGNLGCSDHGKIEFRIVGSIYKTSRTETLDCKRPNFVLFKKLLGEIPWARALEGKGAQESWAIFKHCFLQAQDQCIRKSKKSGKGSRRPVWLSRELLKKLKRKKEVYTEWKKGLTTWEDYKDTVRLCREETRKAKASLELKLARDVKVNKKGFFNYI</sequence>
<name>A0A2I0UF83_LIMLA</name>
<keyword evidence="2" id="KW-1185">Reference proteome</keyword>
<dbReference type="GO" id="GO:0007508">
    <property type="term" value="P:larval heart development"/>
    <property type="evidence" value="ECO:0007669"/>
    <property type="project" value="TreeGrafter"/>
</dbReference>
<protein>
    <submittedName>
        <fullName evidence="1">Glycerol kinase</fullName>
    </submittedName>
</protein>
<dbReference type="PANTHER" id="PTHR33395:SF22">
    <property type="entry name" value="REVERSE TRANSCRIPTASE DOMAIN-CONTAINING PROTEIN"/>
    <property type="match status" value="1"/>
</dbReference>
<dbReference type="GO" id="GO:0016301">
    <property type="term" value="F:kinase activity"/>
    <property type="evidence" value="ECO:0007669"/>
    <property type="project" value="UniProtKB-KW"/>
</dbReference>
<dbReference type="Gene3D" id="3.60.10.10">
    <property type="entry name" value="Endonuclease/exonuclease/phosphatase"/>
    <property type="match status" value="1"/>
</dbReference>
<accession>A0A2I0UF83</accession>
<dbReference type="SUPFAM" id="SSF56219">
    <property type="entry name" value="DNase I-like"/>
    <property type="match status" value="1"/>
</dbReference>
<dbReference type="InterPro" id="IPR036691">
    <property type="entry name" value="Endo/exonu/phosph_ase_sf"/>
</dbReference>
<reference evidence="2" key="1">
    <citation type="submission" date="2017-11" db="EMBL/GenBank/DDBJ databases">
        <authorList>
            <person name="Lima N.C."/>
            <person name="Parody-Merino A.M."/>
            <person name="Battley P.F."/>
            <person name="Fidler A.E."/>
            <person name="Prosdocimi F."/>
        </authorList>
    </citation>
    <scope>NUCLEOTIDE SEQUENCE [LARGE SCALE GENOMIC DNA]</scope>
</reference>
<evidence type="ECO:0000313" key="2">
    <source>
        <dbReference type="Proteomes" id="UP000233556"/>
    </source>
</evidence>
<dbReference type="PANTHER" id="PTHR33395">
    <property type="entry name" value="TRANSCRIPTASE, PUTATIVE-RELATED-RELATED"/>
    <property type="match status" value="1"/>
</dbReference>
<reference evidence="2" key="2">
    <citation type="submission" date="2017-12" db="EMBL/GenBank/DDBJ databases">
        <title>Genome sequence of the Bar-tailed Godwit (Limosa lapponica baueri).</title>
        <authorList>
            <person name="Lima N.C.B."/>
            <person name="Parody-Merino A.M."/>
            <person name="Battley P.F."/>
            <person name="Fidler A.E."/>
            <person name="Prosdocimi F."/>
        </authorList>
    </citation>
    <scope>NUCLEOTIDE SEQUENCE [LARGE SCALE GENOMIC DNA]</scope>
</reference>
<dbReference type="GO" id="GO:0031012">
    <property type="term" value="C:extracellular matrix"/>
    <property type="evidence" value="ECO:0007669"/>
    <property type="project" value="TreeGrafter"/>
</dbReference>
<dbReference type="EMBL" id="KZ505808">
    <property type="protein sequence ID" value="PKU44704.1"/>
    <property type="molecule type" value="Genomic_DNA"/>
</dbReference>
<proteinExistence type="predicted"/>
<dbReference type="GO" id="GO:0061343">
    <property type="term" value="P:cell adhesion involved in heart morphogenesis"/>
    <property type="evidence" value="ECO:0007669"/>
    <property type="project" value="TreeGrafter"/>
</dbReference>
<gene>
    <name evidence="1" type="ORF">llap_4978</name>
</gene>
<keyword evidence="1" id="KW-0418">Kinase</keyword>
<dbReference type="AlphaFoldDB" id="A0A2I0UF83"/>
<organism evidence="1 2">
    <name type="scientific">Limosa lapponica baueri</name>
    <dbReference type="NCBI Taxonomy" id="1758121"/>
    <lineage>
        <taxon>Eukaryota</taxon>
        <taxon>Metazoa</taxon>
        <taxon>Chordata</taxon>
        <taxon>Craniata</taxon>
        <taxon>Vertebrata</taxon>
        <taxon>Euteleostomi</taxon>
        <taxon>Archelosauria</taxon>
        <taxon>Archosauria</taxon>
        <taxon>Dinosauria</taxon>
        <taxon>Saurischia</taxon>
        <taxon>Theropoda</taxon>
        <taxon>Coelurosauria</taxon>
        <taxon>Aves</taxon>
        <taxon>Neognathae</taxon>
        <taxon>Neoaves</taxon>
        <taxon>Charadriiformes</taxon>
        <taxon>Scolopacidae</taxon>
        <taxon>Limosa</taxon>
    </lineage>
</organism>
<keyword evidence="1" id="KW-0808">Transferase</keyword>
<dbReference type="Proteomes" id="UP000233556">
    <property type="component" value="Unassembled WGS sequence"/>
</dbReference>